<proteinExistence type="predicted"/>
<feature type="region of interest" description="Disordered" evidence="1">
    <location>
        <begin position="47"/>
        <end position="68"/>
    </location>
</feature>
<accession>A0A4D6MVF1</accession>
<dbReference type="AlphaFoldDB" id="A0A4D6MVF1"/>
<organism evidence="2 3">
    <name type="scientific">Vigna unguiculata</name>
    <name type="common">Cowpea</name>
    <dbReference type="NCBI Taxonomy" id="3917"/>
    <lineage>
        <taxon>Eukaryota</taxon>
        <taxon>Viridiplantae</taxon>
        <taxon>Streptophyta</taxon>
        <taxon>Embryophyta</taxon>
        <taxon>Tracheophyta</taxon>
        <taxon>Spermatophyta</taxon>
        <taxon>Magnoliopsida</taxon>
        <taxon>eudicotyledons</taxon>
        <taxon>Gunneridae</taxon>
        <taxon>Pentapetalae</taxon>
        <taxon>rosids</taxon>
        <taxon>fabids</taxon>
        <taxon>Fabales</taxon>
        <taxon>Fabaceae</taxon>
        <taxon>Papilionoideae</taxon>
        <taxon>50 kb inversion clade</taxon>
        <taxon>NPAAA clade</taxon>
        <taxon>indigoferoid/millettioid clade</taxon>
        <taxon>Phaseoleae</taxon>
        <taxon>Vigna</taxon>
    </lineage>
</organism>
<keyword evidence="3" id="KW-1185">Reference proteome</keyword>
<name>A0A4D6MVF1_VIGUN</name>
<feature type="region of interest" description="Disordered" evidence="1">
    <location>
        <begin position="1"/>
        <end position="21"/>
    </location>
</feature>
<evidence type="ECO:0000256" key="1">
    <source>
        <dbReference type="SAM" id="MobiDB-lite"/>
    </source>
</evidence>
<dbReference type="EMBL" id="CP039352">
    <property type="protein sequence ID" value="QCE03875.1"/>
    <property type="molecule type" value="Genomic_DNA"/>
</dbReference>
<evidence type="ECO:0000313" key="2">
    <source>
        <dbReference type="EMBL" id="QCE03875.1"/>
    </source>
</evidence>
<dbReference type="Proteomes" id="UP000501690">
    <property type="component" value="Linkage Group LG8"/>
</dbReference>
<protein>
    <submittedName>
        <fullName evidence="2">Uncharacterized protein</fullName>
    </submittedName>
</protein>
<sequence length="161" mass="17242">MNEGVQIKKGMHEGVPKAKRVARRRRLLTSETSPLFSVAQRFVLAHASNSNPKRSSPRHNRPQSSQATLVSATVVGDVSLCDLHSPSSHAQLELLPHEPQGHLSDSPGPLSLVHVLHQSSDSLAARPPKMVERACEGDGDDALVTVWDGLVLGEKEASVGA</sequence>
<reference evidence="2 3" key="1">
    <citation type="submission" date="2019-04" db="EMBL/GenBank/DDBJ databases">
        <title>An improved genome assembly and genetic linkage map for asparagus bean, Vigna unguiculata ssp. sesquipedialis.</title>
        <authorList>
            <person name="Xia Q."/>
            <person name="Zhang R."/>
            <person name="Dong Y."/>
        </authorList>
    </citation>
    <scope>NUCLEOTIDE SEQUENCE [LARGE SCALE GENOMIC DNA]</scope>
    <source>
        <tissue evidence="2">Leaf</tissue>
    </source>
</reference>
<gene>
    <name evidence="2" type="ORF">DEO72_LG8g1904</name>
</gene>
<evidence type="ECO:0000313" key="3">
    <source>
        <dbReference type="Proteomes" id="UP000501690"/>
    </source>
</evidence>